<dbReference type="PANTHER" id="PTHR11528">
    <property type="entry name" value="HEAT SHOCK PROTEIN 90 FAMILY MEMBER"/>
    <property type="match status" value="1"/>
</dbReference>
<dbReference type="Gene3D" id="3.30.230.80">
    <property type="match status" value="1"/>
</dbReference>
<protein>
    <submittedName>
        <fullName evidence="3">Uncharacterized protein</fullName>
    </submittedName>
</protein>
<evidence type="ECO:0000313" key="3">
    <source>
        <dbReference type="EMBL" id="KAG8225752.1"/>
    </source>
</evidence>
<organism evidence="3 4">
    <name type="scientific">Ladona fulva</name>
    <name type="common">Scarce chaser dragonfly</name>
    <name type="synonym">Libellula fulva</name>
    <dbReference type="NCBI Taxonomy" id="123851"/>
    <lineage>
        <taxon>Eukaryota</taxon>
        <taxon>Metazoa</taxon>
        <taxon>Ecdysozoa</taxon>
        <taxon>Arthropoda</taxon>
        <taxon>Hexapoda</taxon>
        <taxon>Insecta</taxon>
        <taxon>Pterygota</taxon>
        <taxon>Palaeoptera</taxon>
        <taxon>Odonata</taxon>
        <taxon>Epiprocta</taxon>
        <taxon>Anisoptera</taxon>
        <taxon>Libelluloidea</taxon>
        <taxon>Libellulidae</taxon>
        <taxon>Ladona</taxon>
    </lineage>
</organism>
<dbReference type="GO" id="GO:0051082">
    <property type="term" value="F:unfolded protein binding"/>
    <property type="evidence" value="ECO:0007669"/>
    <property type="project" value="InterPro"/>
</dbReference>
<name>A0A8K0JZZ1_LADFU</name>
<comment type="caution">
    <text evidence="3">The sequence shown here is derived from an EMBL/GenBank/DDBJ whole genome shotgun (WGS) entry which is preliminary data.</text>
</comment>
<keyword evidence="4" id="KW-1185">Reference proteome</keyword>
<evidence type="ECO:0000313" key="4">
    <source>
        <dbReference type="Proteomes" id="UP000792457"/>
    </source>
</evidence>
<dbReference type="InterPro" id="IPR020568">
    <property type="entry name" value="Ribosomal_Su5_D2-typ_SF"/>
</dbReference>
<dbReference type="Pfam" id="PF00183">
    <property type="entry name" value="HSP90"/>
    <property type="match status" value="1"/>
</dbReference>
<dbReference type="InterPro" id="IPR001404">
    <property type="entry name" value="Hsp90_fam"/>
</dbReference>
<reference evidence="3" key="1">
    <citation type="submission" date="2013-04" db="EMBL/GenBank/DDBJ databases">
        <authorList>
            <person name="Qu J."/>
            <person name="Murali S.C."/>
            <person name="Bandaranaike D."/>
            <person name="Bellair M."/>
            <person name="Blankenburg K."/>
            <person name="Chao H."/>
            <person name="Dinh H."/>
            <person name="Doddapaneni H."/>
            <person name="Downs B."/>
            <person name="Dugan-Rocha S."/>
            <person name="Elkadiri S."/>
            <person name="Gnanaolivu R.D."/>
            <person name="Hernandez B."/>
            <person name="Javaid M."/>
            <person name="Jayaseelan J.C."/>
            <person name="Lee S."/>
            <person name="Li M."/>
            <person name="Ming W."/>
            <person name="Munidasa M."/>
            <person name="Muniz J."/>
            <person name="Nguyen L."/>
            <person name="Ongeri F."/>
            <person name="Osuji N."/>
            <person name="Pu L.-L."/>
            <person name="Puazo M."/>
            <person name="Qu C."/>
            <person name="Quiroz J."/>
            <person name="Raj R."/>
            <person name="Weissenberger G."/>
            <person name="Xin Y."/>
            <person name="Zou X."/>
            <person name="Han Y."/>
            <person name="Richards S."/>
            <person name="Worley K."/>
            <person name="Muzny D."/>
            <person name="Gibbs R."/>
        </authorList>
    </citation>
    <scope>NUCLEOTIDE SEQUENCE</scope>
    <source>
        <strain evidence="3">Sampled in the wild</strain>
    </source>
</reference>
<proteinExistence type="inferred from homology"/>
<reference evidence="3" key="2">
    <citation type="submission" date="2017-10" db="EMBL/GenBank/DDBJ databases">
        <title>Ladona fulva Genome sequencing and assembly.</title>
        <authorList>
            <person name="Murali S."/>
            <person name="Richards S."/>
            <person name="Bandaranaike D."/>
            <person name="Bellair M."/>
            <person name="Blankenburg K."/>
            <person name="Chao H."/>
            <person name="Dinh H."/>
            <person name="Doddapaneni H."/>
            <person name="Dugan-Rocha S."/>
            <person name="Elkadiri S."/>
            <person name="Gnanaolivu R."/>
            <person name="Hernandez B."/>
            <person name="Skinner E."/>
            <person name="Javaid M."/>
            <person name="Lee S."/>
            <person name="Li M."/>
            <person name="Ming W."/>
            <person name="Munidasa M."/>
            <person name="Muniz J."/>
            <person name="Nguyen L."/>
            <person name="Hughes D."/>
            <person name="Osuji N."/>
            <person name="Pu L.-L."/>
            <person name="Puazo M."/>
            <person name="Qu C."/>
            <person name="Quiroz J."/>
            <person name="Raj R."/>
            <person name="Weissenberger G."/>
            <person name="Xin Y."/>
            <person name="Zou X."/>
            <person name="Han Y."/>
            <person name="Worley K."/>
            <person name="Muzny D."/>
            <person name="Gibbs R."/>
        </authorList>
    </citation>
    <scope>NUCLEOTIDE SEQUENCE</scope>
    <source>
        <strain evidence="3">Sampled in the wild</strain>
    </source>
</reference>
<evidence type="ECO:0000256" key="2">
    <source>
        <dbReference type="ARBA" id="ARBA00023186"/>
    </source>
</evidence>
<dbReference type="AlphaFoldDB" id="A0A8K0JZZ1"/>
<feature type="non-terminal residue" evidence="3">
    <location>
        <position position="93"/>
    </location>
</feature>
<dbReference type="Proteomes" id="UP000792457">
    <property type="component" value="Unassembled WGS sequence"/>
</dbReference>
<gene>
    <name evidence="3" type="ORF">J437_LFUL005711</name>
</gene>
<dbReference type="GO" id="GO:0016887">
    <property type="term" value="F:ATP hydrolysis activity"/>
    <property type="evidence" value="ECO:0007669"/>
    <property type="project" value="InterPro"/>
</dbReference>
<sequence>MKPECREFGDEDTINGVIKKYSNFVGSPIFVNGKQTNVIQPVWLMEPKDVKPEMHDEFYRFVGNTYDRPRFTLHYKTDAPLSIKALLYFPEGK</sequence>
<dbReference type="GO" id="GO:0005524">
    <property type="term" value="F:ATP binding"/>
    <property type="evidence" value="ECO:0007669"/>
    <property type="project" value="InterPro"/>
</dbReference>
<accession>A0A8K0JZZ1</accession>
<dbReference type="SUPFAM" id="SSF54211">
    <property type="entry name" value="Ribosomal protein S5 domain 2-like"/>
    <property type="match status" value="1"/>
</dbReference>
<evidence type="ECO:0000256" key="1">
    <source>
        <dbReference type="ARBA" id="ARBA00008239"/>
    </source>
</evidence>
<comment type="similarity">
    <text evidence="1">Belongs to the heat shock protein 90 family.</text>
</comment>
<dbReference type="GO" id="GO:0140662">
    <property type="term" value="F:ATP-dependent protein folding chaperone"/>
    <property type="evidence" value="ECO:0007669"/>
    <property type="project" value="InterPro"/>
</dbReference>
<dbReference type="OrthoDB" id="28737at2759"/>
<keyword evidence="2" id="KW-0143">Chaperone</keyword>
<dbReference type="EMBL" id="KZ308252">
    <property type="protein sequence ID" value="KAG8225752.1"/>
    <property type="molecule type" value="Genomic_DNA"/>
</dbReference>